<dbReference type="InterPro" id="IPR010069">
    <property type="entry name" value="CdiA_FHA1_rpt"/>
</dbReference>
<sequence>TGKLTPTAAQQLNNAQGRLQAGRGDIELHAANLDNQGGTIVGKQLLLDVAGGDIDNRAGRVLGDHLDVRASGLDNRNAGLLAGGAQGVSLLLKGPGQLLNAQGRP</sequence>
<dbReference type="AlphaFoldDB" id="A0AAW4KW85"/>
<proteinExistence type="predicted"/>
<accession>A0AAW4KW85</accession>
<feature type="non-terminal residue" evidence="1">
    <location>
        <position position="105"/>
    </location>
</feature>
<name>A0AAW4KW85_VIBCL</name>
<dbReference type="RefSeq" id="WP_213420959.1">
    <property type="nucleotide sequence ID" value="NZ_JAHBND010000422.1"/>
</dbReference>
<evidence type="ECO:0000313" key="2">
    <source>
        <dbReference type="Proteomes" id="UP001196338"/>
    </source>
</evidence>
<organism evidence="1 2">
    <name type="scientific">Vibrio cholerae</name>
    <dbReference type="NCBI Taxonomy" id="666"/>
    <lineage>
        <taxon>Bacteria</taxon>
        <taxon>Pseudomonadati</taxon>
        <taxon>Pseudomonadota</taxon>
        <taxon>Gammaproteobacteria</taxon>
        <taxon>Vibrionales</taxon>
        <taxon>Vibrionaceae</taxon>
        <taxon>Vibrio</taxon>
    </lineage>
</organism>
<reference evidence="1" key="1">
    <citation type="submission" date="2021-05" db="EMBL/GenBank/DDBJ databases">
        <authorList>
            <person name="Stine C."/>
        </authorList>
    </citation>
    <scope>NUCLEOTIDE SEQUENCE</scope>
    <source>
        <strain evidence="1">TDS0091212</strain>
    </source>
</reference>
<feature type="non-terminal residue" evidence="1">
    <location>
        <position position="1"/>
    </location>
</feature>
<dbReference type="Proteomes" id="UP001196338">
    <property type="component" value="Unassembled WGS sequence"/>
</dbReference>
<protein>
    <submittedName>
        <fullName evidence="1">Uncharacterized protein</fullName>
    </submittedName>
</protein>
<reference evidence="1" key="2">
    <citation type="submission" date="2023-08" db="EMBL/GenBank/DDBJ databases">
        <title>Vibrio cholerae Outbreaks in Tanzania Exemplify Founder Flush: Simultaneous Increases in Population Size and Genetic Diversity.</title>
        <authorList>
            <person name="Debes A.K."/>
            <person name="Mohammed A."/>
            <person name="Maseke I."/>
            <person name="Almeida M."/>
            <person name="Li S."/>
            <person name="Matimba H."/>
            <person name="Joachim A."/>
            <person name="Mizinduko M."/>
            <person name="Nyanga S."/>
            <person name="Kelly M."/>
            <person name="Kachwamba Y."/>
            <person name="Schaffer A.M."/>
            <person name="Nyanga A.S."/>
            <person name="Mghamba J."/>
            <person name="Mosha F.S."/>
            <person name="Sack D.A."/>
            <person name="Stine O.C."/>
        </authorList>
    </citation>
    <scope>NUCLEOTIDE SEQUENCE</scope>
    <source>
        <strain evidence="1">TDS0091212</strain>
    </source>
</reference>
<dbReference type="EMBL" id="JAHBND010000422">
    <property type="protein sequence ID" value="MBS7673500.1"/>
    <property type="molecule type" value="Genomic_DNA"/>
</dbReference>
<comment type="caution">
    <text evidence="1">The sequence shown here is derived from an EMBL/GenBank/DDBJ whole genome shotgun (WGS) entry which is preliminary data.</text>
</comment>
<evidence type="ECO:0000313" key="1">
    <source>
        <dbReference type="EMBL" id="MBS7673500.1"/>
    </source>
</evidence>
<dbReference type="NCBIfam" id="TIGR01731">
    <property type="entry name" value="fil_hemag_20aa"/>
    <property type="match status" value="4"/>
</dbReference>
<gene>
    <name evidence="1" type="ORF">KIN13_08675</name>
</gene>